<sequence>MNKENGQNYRFFQHKDCEFFPCHQVEHDQISNFNCLFCYCPLYALGKRCGGNFYISEKGIKVCTNCTFPHKRENYDQVMNKLKVFIQELSEKNLK</sequence>
<evidence type="ECO:0000313" key="2">
    <source>
        <dbReference type="EMBL" id="MQM72820.1"/>
    </source>
</evidence>
<accession>A0A6L5GSN5</accession>
<gene>
    <name evidence="2" type="ORF">FRC53_05235</name>
</gene>
<evidence type="ECO:0000259" key="1">
    <source>
        <dbReference type="Pfam" id="PF04071"/>
    </source>
</evidence>
<keyword evidence="3" id="KW-1185">Reference proteome</keyword>
<dbReference type="AlphaFoldDB" id="A0A6L5GSN5"/>
<comment type="caution">
    <text evidence="2">The sequence shown here is derived from an EMBL/GenBank/DDBJ whole genome shotgun (WGS) entry which is preliminary data.</text>
</comment>
<evidence type="ECO:0000313" key="3">
    <source>
        <dbReference type="Proteomes" id="UP000473648"/>
    </source>
</evidence>
<dbReference type="InterPro" id="IPR007212">
    <property type="entry name" value="Zf-like"/>
</dbReference>
<proteinExistence type="predicted"/>
<feature type="domain" description="Cysteine-rich small" evidence="1">
    <location>
        <begin position="9"/>
        <end position="91"/>
    </location>
</feature>
<dbReference type="Proteomes" id="UP000473648">
    <property type="component" value="Unassembled WGS sequence"/>
</dbReference>
<protein>
    <submittedName>
        <fullName evidence="2">Metal-binding protein</fullName>
    </submittedName>
</protein>
<reference evidence="2" key="1">
    <citation type="journal article" date="2020" name="Appl. Environ. Microbiol.">
        <title>Medium-Chain Fatty Acid Synthesis by 'Candidatus Weimeria bifida' gen. nov., sp. nov., and 'Candidatus Pseudoramibacter fermentans' sp. nov.</title>
        <authorList>
            <person name="Scarborough M.J."/>
            <person name="Myers K.S."/>
            <person name="Donohue T.J."/>
            <person name="Noguera D.R."/>
        </authorList>
    </citation>
    <scope>NUCLEOTIDE SEQUENCE</scope>
    <source>
        <strain evidence="2">EUB1.1</strain>
    </source>
</reference>
<organism evidence="2 3">
    <name type="scientific">Candidatus Pseudoramibacter fermentans</name>
    <dbReference type="NCBI Taxonomy" id="2594427"/>
    <lineage>
        <taxon>Bacteria</taxon>
        <taxon>Bacillati</taxon>
        <taxon>Bacillota</taxon>
        <taxon>Clostridia</taxon>
        <taxon>Eubacteriales</taxon>
        <taxon>Eubacteriaceae</taxon>
        <taxon>Pseudoramibacter</taxon>
    </lineage>
</organism>
<name>A0A6L5GSN5_9FIRM</name>
<dbReference type="EMBL" id="VOGB01000004">
    <property type="protein sequence ID" value="MQM72820.1"/>
    <property type="molecule type" value="Genomic_DNA"/>
</dbReference>
<dbReference type="Pfam" id="PF04071">
    <property type="entry name" value="zf-like"/>
    <property type="match status" value="1"/>
</dbReference>